<keyword evidence="11" id="KW-0862">Zinc</keyword>
<keyword evidence="12" id="KW-0460">Magnesium</keyword>
<dbReference type="Pfam" id="PF00490">
    <property type="entry name" value="ALAD"/>
    <property type="match status" value="1"/>
</dbReference>
<dbReference type="InterPro" id="IPR001731">
    <property type="entry name" value="ALAD"/>
</dbReference>
<keyword evidence="6 13" id="KW-0456">Lyase</keyword>
<gene>
    <name evidence="15" type="ORF">CfE428DRAFT_0073</name>
</gene>
<name>B4CTR0_9BACT</name>
<keyword evidence="16" id="KW-1185">Reference proteome</keyword>
<sequence>MHLSKRPRRLRSSPTLRDLVRENAVTVDDLILPLFVSEKVTGRVPVASMPGVFQLSEKELIAEALAAHDEGISAVLLFGIPEVKDERASQAYAKDGVVQRAVRVLKAARPDLLVITDVCLCEFMSHGHCGITHFHGDQAHVENDASVELLVKTAVSHAEAGADIVAPSDMMDGRIGAMRTGLDAAGFQDTIIMSYAAKFASAHYGPFRDAAESAPAAGDRRTYQMDAANAREALRETALDIEEGADLVMVKPGLPYLDILWRVKERFGLPTAVYNVSGEYAMVKAAAQAGWLDERATVLEQMLAFKRAGADLIITYWARQVAGWLAGKK</sequence>
<feature type="binding site" evidence="10">
    <location>
        <position position="277"/>
    </location>
    <ligand>
        <name>5-aminolevulinate</name>
        <dbReference type="ChEBI" id="CHEBI:356416"/>
        <label>2</label>
    </ligand>
</feature>
<dbReference type="InterPro" id="IPR030656">
    <property type="entry name" value="ALAD_AS"/>
</dbReference>
<keyword evidence="5" id="KW-0350">Heme biosynthesis</keyword>
<dbReference type="STRING" id="497964.CfE428DRAFT_0073"/>
<reference evidence="15 16" key="1">
    <citation type="journal article" date="2011" name="J. Bacteriol.">
        <title>Genome sequence of Chthoniobacter flavus Ellin428, an aerobic heterotrophic soil bacterium.</title>
        <authorList>
            <person name="Kant R."/>
            <person name="van Passel M.W."/>
            <person name="Palva A."/>
            <person name="Lucas S."/>
            <person name="Lapidus A."/>
            <person name="Glavina Del Rio T."/>
            <person name="Dalin E."/>
            <person name="Tice H."/>
            <person name="Bruce D."/>
            <person name="Goodwin L."/>
            <person name="Pitluck S."/>
            <person name="Larimer F.W."/>
            <person name="Land M.L."/>
            <person name="Hauser L."/>
            <person name="Sangwan P."/>
            <person name="de Vos W.M."/>
            <person name="Janssen P.H."/>
            <person name="Smidt H."/>
        </authorList>
    </citation>
    <scope>NUCLEOTIDE SEQUENCE [LARGE SCALE GENOMIC DNA]</scope>
    <source>
        <strain evidence="15 16">Ellin428</strain>
    </source>
</reference>
<feature type="binding site" evidence="10">
    <location>
        <position position="208"/>
    </location>
    <ligand>
        <name>5-aminolevulinate</name>
        <dbReference type="ChEBI" id="CHEBI:356416"/>
        <label>1</label>
    </ligand>
</feature>
<feature type="binding site" evidence="10">
    <location>
        <position position="316"/>
    </location>
    <ligand>
        <name>5-aminolevulinate</name>
        <dbReference type="ChEBI" id="CHEBI:356416"/>
        <label>2</label>
    </ligand>
</feature>
<comment type="similarity">
    <text evidence="2 14">Belongs to the ALAD family.</text>
</comment>
<comment type="caution">
    <text evidence="15">The sequence shown here is derived from an EMBL/GenBank/DDBJ whole genome shotgun (WGS) entry which is preliminary data.</text>
</comment>
<dbReference type="RefSeq" id="WP_006977400.1">
    <property type="nucleotide sequence ID" value="NZ_ABVL01000001.1"/>
</dbReference>
<dbReference type="SUPFAM" id="SSF51569">
    <property type="entry name" value="Aldolase"/>
    <property type="match status" value="1"/>
</dbReference>
<organism evidence="15 16">
    <name type="scientific">Chthoniobacter flavus Ellin428</name>
    <dbReference type="NCBI Taxonomy" id="497964"/>
    <lineage>
        <taxon>Bacteria</taxon>
        <taxon>Pseudomonadati</taxon>
        <taxon>Verrucomicrobiota</taxon>
        <taxon>Spartobacteria</taxon>
        <taxon>Chthoniobacterales</taxon>
        <taxon>Chthoniobacteraceae</taxon>
        <taxon>Chthoniobacter</taxon>
    </lineage>
</organism>
<evidence type="ECO:0000313" key="16">
    <source>
        <dbReference type="Proteomes" id="UP000005824"/>
    </source>
</evidence>
<comment type="catalytic activity">
    <reaction evidence="8 13">
        <text>2 5-aminolevulinate = porphobilinogen + 2 H2O + H(+)</text>
        <dbReference type="Rhea" id="RHEA:24064"/>
        <dbReference type="ChEBI" id="CHEBI:15377"/>
        <dbReference type="ChEBI" id="CHEBI:15378"/>
        <dbReference type="ChEBI" id="CHEBI:58126"/>
        <dbReference type="ChEBI" id="CHEBI:356416"/>
        <dbReference type="EC" id="4.2.1.24"/>
    </reaction>
</comment>
<evidence type="ECO:0000256" key="3">
    <source>
        <dbReference type="ARBA" id="ARBA00012053"/>
    </source>
</evidence>
<proteinExistence type="inferred from homology"/>
<dbReference type="PANTHER" id="PTHR11458:SF1">
    <property type="entry name" value="DELTA-AMINOLEVULINIC ACID DEHYDRATASE"/>
    <property type="match status" value="1"/>
</dbReference>
<dbReference type="Proteomes" id="UP000005824">
    <property type="component" value="Unassembled WGS sequence"/>
</dbReference>
<evidence type="ECO:0000256" key="4">
    <source>
        <dbReference type="ARBA" id="ARBA00020771"/>
    </source>
</evidence>
<evidence type="ECO:0000256" key="10">
    <source>
        <dbReference type="PIRSR" id="PIRSR001415-2"/>
    </source>
</evidence>
<evidence type="ECO:0000256" key="13">
    <source>
        <dbReference type="RuleBase" id="RU000515"/>
    </source>
</evidence>
<evidence type="ECO:0000256" key="5">
    <source>
        <dbReference type="ARBA" id="ARBA00023133"/>
    </source>
</evidence>
<dbReference type="FunCoup" id="B4CTR0">
    <property type="interactions" value="546"/>
</dbReference>
<dbReference type="GO" id="GO:0008270">
    <property type="term" value="F:zinc ion binding"/>
    <property type="evidence" value="ECO:0007669"/>
    <property type="project" value="TreeGrafter"/>
</dbReference>
<protein>
    <recommendedName>
        <fullName evidence="4 13">Delta-aminolevulinic acid dehydratase</fullName>
        <ecNumber evidence="3 13">4.2.1.24</ecNumber>
    </recommendedName>
</protein>
<accession>B4CTR0</accession>
<dbReference type="PIRSF" id="PIRSF001415">
    <property type="entry name" value="Porphbilin_synth"/>
    <property type="match status" value="1"/>
</dbReference>
<evidence type="ECO:0000256" key="11">
    <source>
        <dbReference type="PIRSR" id="PIRSR001415-3"/>
    </source>
</evidence>
<feature type="binding site" evidence="11">
    <location>
        <position position="119"/>
    </location>
    <ligand>
        <name>Zn(2+)</name>
        <dbReference type="ChEBI" id="CHEBI:29105"/>
        <note>catalytic</note>
    </ligand>
</feature>
<dbReference type="FunFam" id="3.20.20.70:FF:000019">
    <property type="entry name" value="Delta-aminolevulinic acid dehydratase"/>
    <property type="match status" value="1"/>
</dbReference>
<dbReference type="eggNOG" id="COG0113">
    <property type="taxonomic scope" value="Bacteria"/>
</dbReference>
<dbReference type="SMART" id="SM01004">
    <property type="entry name" value="ALAD"/>
    <property type="match status" value="1"/>
</dbReference>
<evidence type="ECO:0000256" key="1">
    <source>
        <dbReference type="ARBA" id="ARBA00004694"/>
    </source>
</evidence>
<dbReference type="PANTHER" id="PTHR11458">
    <property type="entry name" value="DELTA-AMINOLEVULINIC ACID DEHYDRATASE"/>
    <property type="match status" value="1"/>
</dbReference>
<dbReference type="GO" id="GO:0005829">
    <property type="term" value="C:cytosol"/>
    <property type="evidence" value="ECO:0007669"/>
    <property type="project" value="TreeGrafter"/>
</dbReference>
<keyword evidence="11" id="KW-0479">Metal-binding</keyword>
<dbReference type="UniPathway" id="UPA00251">
    <property type="reaction ID" value="UER00318"/>
</dbReference>
<evidence type="ECO:0000256" key="2">
    <source>
        <dbReference type="ARBA" id="ARBA00008055"/>
    </source>
</evidence>
<evidence type="ECO:0000256" key="7">
    <source>
        <dbReference type="ARBA" id="ARBA00023244"/>
    </source>
</evidence>
<feature type="binding site" evidence="11">
    <location>
        <position position="129"/>
    </location>
    <ligand>
        <name>Zn(2+)</name>
        <dbReference type="ChEBI" id="CHEBI:29105"/>
        <note>catalytic</note>
    </ligand>
</feature>
<comment type="subunit">
    <text evidence="13">Homooctamer.</text>
</comment>
<dbReference type="PRINTS" id="PR00144">
    <property type="entry name" value="DALDHYDRTASE"/>
</dbReference>
<dbReference type="Gene3D" id="3.20.20.70">
    <property type="entry name" value="Aldolase class I"/>
    <property type="match status" value="1"/>
</dbReference>
<feature type="active site" description="Schiff-base intermediate with substrate" evidence="9">
    <location>
        <position position="198"/>
    </location>
</feature>
<keyword evidence="7 13" id="KW-0627">Porphyrin biosynthesis</keyword>
<dbReference type="InParanoid" id="B4CTR0"/>
<dbReference type="GO" id="GO:0006782">
    <property type="term" value="P:protoporphyrinogen IX biosynthetic process"/>
    <property type="evidence" value="ECO:0007669"/>
    <property type="project" value="UniProtKB-UniPathway"/>
</dbReference>
<dbReference type="GO" id="GO:0004655">
    <property type="term" value="F:porphobilinogen synthase activity"/>
    <property type="evidence" value="ECO:0007669"/>
    <property type="project" value="UniProtKB-EC"/>
</dbReference>
<dbReference type="InterPro" id="IPR013785">
    <property type="entry name" value="Aldolase_TIM"/>
</dbReference>
<dbReference type="NCBIfam" id="NF006762">
    <property type="entry name" value="PRK09283.1"/>
    <property type="match status" value="1"/>
</dbReference>
<evidence type="ECO:0000313" key="15">
    <source>
        <dbReference type="EMBL" id="EDY21948.1"/>
    </source>
</evidence>
<dbReference type="CDD" id="cd00384">
    <property type="entry name" value="ALAD_PBGS"/>
    <property type="match status" value="1"/>
</dbReference>
<evidence type="ECO:0000256" key="14">
    <source>
        <dbReference type="RuleBase" id="RU004161"/>
    </source>
</evidence>
<evidence type="ECO:0000256" key="12">
    <source>
        <dbReference type="PIRSR" id="PIRSR001415-5"/>
    </source>
</evidence>
<comment type="pathway">
    <text evidence="1">Porphyrin-containing compound metabolism; protoporphyrin-IX biosynthesis; coproporphyrinogen-III from 5-aminolevulinate: step 1/4.</text>
</comment>
<evidence type="ECO:0000256" key="6">
    <source>
        <dbReference type="ARBA" id="ARBA00023239"/>
    </source>
</evidence>
<feature type="binding site" evidence="10">
    <location>
        <position position="220"/>
    </location>
    <ligand>
        <name>5-aminolevulinate</name>
        <dbReference type="ChEBI" id="CHEBI:356416"/>
        <label>1</label>
    </ligand>
</feature>
<dbReference type="PROSITE" id="PS00169">
    <property type="entry name" value="D_ALA_DEHYDRATASE"/>
    <property type="match status" value="1"/>
</dbReference>
<feature type="active site" description="Schiff-base intermediate with substrate" evidence="9">
    <location>
        <position position="251"/>
    </location>
</feature>
<dbReference type="AlphaFoldDB" id="B4CTR0"/>
<feature type="binding site" evidence="12">
    <location>
        <position position="236"/>
    </location>
    <ligand>
        <name>Mg(2+)</name>
        <dbReference type="ChEBI" id="CHEBI:18420"/>
    </ligand>
</feature>
<feature type="binding site" evidence="11">
    <location>
        <position position="121"/>
    </location>
    <ligand>
        <name>Zn(2+)</name>
        <dbReference type="ChEBI" id="CHEBI:29105"/>
        <note>catalytic</note>
    </ligand>
</feature>
<dbReference type="EMBL" id="ABVL01000001">
    <property type="protein sequence ID" value="EDY21948.1"/>
    <property type="molecule type" value="Genomic_DNA"/>
</dbReference>
<evidence type="ECO:0000256" key="9">
    <source>
        <dbReference type="PIRSR" id="PIRSR001415-1"/>
    </source>
</evidence>
<dbReference type="EC" id="4.2.1.24" evidence="3 13"/>
<evidence type="ECO:0000256" key="8">
    <source>
        <dbReference type="ARBA" id="ARBA00047651"/>
    </source>
</evidence>